<organism evidence="1 2">
    <name type="scientific">Marinibaculum pumilum</name>
    <dbReference type="NCBI Taxonomy" id="1766165"/>
    <lineage>
        <taxon>Bacteria</taxon>
        <taxon>Pseudomonadati</taxon>
        <taxon>Pseudomonadota</taxon>
        <taxon>Alphaproteobacteria</taxon>
        <taxon>Rhodospirillales</taxon>
        <taxon>Rhodospirillaceae</taxon>
        <taxon>Marinibaculum</taxon>
    </lineage>
</organism>
<dbReference type="Proteomes" id="UP001595528">
    <property type="component" value="Unassembled WGS sequence"/>
</dbReference>
<dbReference type="GO" id="GO:0032259">
    <property type="term" value="P:methylation"/>
    <property type="evidence" value="ECO:0007669"/>
    <property type="project" value="UniProtKB-KW"/>
</dbReference>
<comment type="caution">
    <text evidence="1">The sequence shown here is derived from an EMBL/GenBank/DDBJ whole genome shotgun (WGS) entry which is preliminary data.</text>
</comment>
<dbReference type="SUPFAM" id="SSF53335">
    <property type="entry name" value="S-adenosyl-L-methionine-dependent methyltransferases"/>
    <property type="match status" value="1"/>
</dbReference>
<keyword evidence="2" id="KW-1185">Reference proteome</keyword>
<dbReference type="RefSeq" id="WP_379899458.1">
    <property type="nucleotide sequence ID" value="NZ_JBHRTR010000020.1"/>
</dbReference>
<sequence>MMQGIKRMRRLKMGLRTLMGSRPEGFFIPYRYAAEMPPPGSRAAYDTVAARFDASGPTFDAWLDRLDGFAAGLLAIGGDPPPAPRWGQDWFCGLDAAIAYTIVRHSRPERIVEVGSGHSTRFMARAIADARAAEAPSWLPVFTAIDPAPRASIEALDLTLLRKTVDKAPGNLFRMLQAGDILFLDSSHILMPGSDVDLLLNHILPGLAPGVLVHVHDIFLPWDYPADWAWRGYNEQLALVPLLAFGGFDPVFASRFVRQTRGERIAAGALGRLDPPAGPESSLWMVRTG</sequence>
<dbReference type="InterPro" id="IPR029063">
    <property type="entry name" value="SAM-dependent_MTases_sf"/>
</dbReference>
<dbReference type="GO" id="GO:0008168">
    <property type="term" value="F:methyltransferase activity"/>
    <property type="evidence" value="ECO:0007669"/>
    <property type="project" value="UniProtKB-KW"/>
</dbReference>
<protein>
    <submittedName>
        <fullName evidence="1">Class I SAM-dependent methyltransferase</fullName>
        <ecNumber evidence="1">2.1.1.-</ecNumber>
    </submittedName>
</protein>
<reference evidence="2" key="1">
    <citation type="journal article" date="2019" name="Int. J. Syst. Evol. Microbiol.">
        <title>The Global Catalogue of Microorganisms (GCM) 10K type strain sequencing project: providing services to taxonomists for standard genome sequencing and annotation.</title>
        <authorList>
            <consortium name="The Broad Institute Genomics Platform"/>
            <consortium name="The Broad Institute Genome Sequencing Center for Infectious Disease"/>
            <person name="Wu L."/>
            <person name="Ma J."/>
        </authorList>
    </citation>
    <scope>NUCLEOTIDE SEQUENCE [LARGE SCALE GENOMIC DNA]</scope>
    <source>
        <strain evidence="2">KCTC 42964</strain>
    </source>
</reference>
<gene>
    <name evidence="1" type="ORF">ACFOGJ_08660</name>
</gene>
<keyword evidence="1" id="KW-0489">Methyltransferase</keyword>
<name>A0ABV7KZ76_9PROT</name>
<accession>A0ABV7KZ76</accession>
<dbReference type="EMBL" id="JBHRTR010000020">
    <property type="protein sequence ID" value="MFC3227297.1"/>
    <property type="molecule type" value="Genomic_DNA"/>
</dbReference>
<keyword evidence="1" id="KW-0808">Transferase</keyword>
<dbReference type="Gene3D" id="3.40.50.150">
    <property type="entry name" value="Vaccinia Virus protein VP39"/>
    <property type="match status" value="1"/>
</dbReference>
<proteinExistence type="predicted"/>
<evidence type="ECO:0000313" key="2">
    <source>
        <dbReference type="Proteomes" id="UP001595528"/>
    </source>
</evidence>
<evidence type="ECO:0000313" key="1">
    <source>
        <dbReference type="EMBL" id="MFC3227297.1"/>
    </source>
</evidence>
<dbReference type="Pfam" id="PF13578">
    <property type="entry name" value="Methyltransf_24"/>
    <property type="match status" value="1"/>
</dbReference>
<dbReference type="EC" id="2.1.1.-" evidence="1"/>